<dbReference type="PROSITE" id="PS51077">
    <property type="entry name" value="HTH_ICLR"/>
    <property type="match status" value="1"/>
</dbReference>
<dbReference type="InterPro" id="IPR029016">
    <property type="entry name" value="GAF-like_dom_sf"/>
</dbReference>
<dbReference type="InterPro" id="IPR036388">
    <property type="entry name" value="WH-like_DNA-bd_sf"/>
</dbReference>
<dbReference type="Gene3D" id="1.10.10.10">
    <property type="entry name" value="Winged helix-like DNA-binding domain superfamily/Winged helix DNA-binding domain"/>
    <property type="match status" value="1"/>
</dbReference>
<evidence type="ECO:0000313" key="7">
    <source>
        <dbReference type="Proteomes" id="UP000823485"/>
    </source>
</evidence>
<keyword evidence="1" id="KW-0805">Transcription regulation</keyword>
<dbReference type="Gene3D" id="3.30.450.40">
    <property type="match status" value="1"/>
</dbReference>
<dbReference type="EMBL" id="JAFBFH010000011">
    <property type="protein sequence ID" value="MBM7715044.1"/>
    <property type="molecule type" value="Genomic_DNA"/>
</dbReference>
<sequence length="254" mass="28577">MNQSVVKALQLLDYFTEGETDLSLREISERSGLPKPTAYRLLSSLEYMGFLTKNKHSDQDVRYRLGLKLLELGGIVADQLELRKVAKPLMKKLQADINETVHLVVREGNEAVYIEKVESNHALRLYTRVGRRSELSLGSGPKLLLAYMPKQEQEKVISQMSFERFTDNTVVDAEELLKKLEEIRSNGFSISYGEQDVGTVGISYPVYNREGSVVAALSVSGPVTRLSGEHKKYAQIKTEETARNISMELGYTGR</sequence>
<dbReference type="GO" id="GO:0003677">
    <property type="term" value="F:DNA binding"/>
    <property type="evidence" value="ECO:0007669"/>
    <property type="project" value="UniProtKB-KW"/>
</dbReference>
<dbReference type="PANTHER" id="PTHR30136">
    <property type="entry name" value="HELIX-TURN-HELIX TRANSCRIPTIONAL REGULATOR, ICLR FAMILY"/>
    <property type="match status" value="1"/>
</dbReference>
<keyword evidence="2 6" id="KW-0238">DNA-binding</keyword>
<reference evidence="6 7" key="1">
    <citation type="submission" date="2021-01" db="EMBL/GenBank/DDBJ databases">
        <title>Genomic Encyclopedia of Type Strains, Phase IV (KMG-IV): sequencing the most valuable type-strain genomes for metagenomic binning, comparative biology and taxonomic classification.</title>
        <authorList>
            <person name="Goeker M."/>
        </authorList>
    </citation>
    <scope>NUCLEOTIDE SEQUENCE [LARGE SCALE GENOMIC DNA]</scope>
    <source>
        <strain evidence="6 7">DSM 105453</strain>
    </source>
</reference>
<gene>
    <name evidence="6" type="ORF">JOC94_002016</name>
</gene>
<evidence type="ECO:0000313" key="6">
    <source>
        <dbReference type="EMBL" id="MBM7715044.1"/>
    </source>
</evidence>
<dbReference type="SMART" id="SM00346">
    <property type="entry name" value="HTH_ICLR"/>
    <property type="match status" value="1"/>
</dbReference>
<dbReference type="InterPro" id="IPR050707">
    <property type="entry name" value="HTH_MetabolicPath_Reg"/>
</dbReference>
<dbReference type="PROSITE" id="PS51078">
    <property type="entry name" value="ICLR_ED"/>
    <property type="match status" value="1"/>
</dbReference>
<dbReference type="SUPFAM" id="SSF46785">
    <property type="entry name" value="Winged helix' DNA-binding domain"/>
    <property type="match status" value="1"/>
</dbReference>
<comment type="caution">
    <text evidence="6">The sequence shown here is derived from an EMBL/GenBank/DDBJ whole genome shotgun (WGS) entry which is preliminary data.</text>
</comment>
<dbReference type="InterPro" id="IPR005471">
    <property type="entry name" value="Tscrpt_reg_IclR_N"/>
</dbReference>
<dbReference type="Pfam" id="PF01614">
    <property type="entry name" value="IclR_C"/>
    <property type="match status" value="1"/>
</dbReference>
<dbReference type="SUPFAM" id="SSF55781">
    <property type="entry name" value="GAF domain-like"/>
    <property type="match status" value="1"/>
</dbReference>
<feature type="domain" description="HTH iclR-type" evidence="4">
    <location>
        <begin position="2"/>
        <end position="67"/>
    </location>
</feature>
<evidence type="ECO:0000256" key="2">
    <source>
        <dbReference type="ARBA" id="ARBA00023125"/>
    </source>
</evidence>
<dbReference type="PANTHER" id="PTHR30136:SF24">
    <property type="entry name" value="HTH-TYPE TRANSCRIPTIONAL REPRESSOR ALLR"/>
    <property type="match status" value="1"/>
</dbReference>
<dbReference type="InterPro" id="IPR014757">
    <property type="entry name" value="Tscrpt_reg_IclR_C"/>
</dbReference>
<dbReference type="Proteomes" id="UP000823485">
    <property type="component" value="Unassembled WGS sequence"/>
</dbReference>
<evidence type="ECO:0000259" key="4">
    <source>
        <dbReference type="PROSITE" id="PS51077"/>
    </source>
</evidence>
<name>A0ABS2R7D0_9BACI</name>
<dbReference type="Pfam" id="PF09339">
    <property type="entry name" value="HTH_IclR"/>
    <property type="match status" value="1"/>
</dbReference>
<protein>
    <submittedName>
        <fullName evidence="6">DNA-binding IclR family transcriptional regulator</fullName>
    </submittedName>
</protein>
<keyword evidence="7" id="KW-1185">Reference proteome</keyword>
<evidence type="ECO:0000256" key="3">
    <source>
        <dbReference type="ARBA" id="ARBA00023163"/>
    </source>
</evidence>
<dbReference type="InterPro" id="IPR036390">
    <property type="entry name" value="WH_DNA-bd_sf"/>
</dbReference>
<organism evidence="6 7">
    <name type="scientific">Siminovitchia thermophila</name>
    <dbReference type="NCBI Taxonomy" id="1245522"/>
    <lineage>
        <taxon>Bacteria</taxon>
        <taxon>Bacillati</taxon>
        <taxon>Bacillota</taxon>
        <taxon>Bacilli</taxon>
        <taxon>Bacillales</taxon>
        <taxon>Bacillaceae</taxon>
        <taxon>Siminovitchia</taxon>
    </lineage>
</organism>
<evidence type="ECO:0000259" key="5">
    <source>
        <dbReference type="PROSITE" id="PS51078"/>
    </source>
</evidence>
<accession>A0ABS2R7D0</accession>
<proteinExistence type="predicted"/>
<keyword evidence="3" id="KW-0804">Transcription</keyword>
<dbReference type="RefSeq" id="WP_205179224.1">
    <property type="nucleotide sequence ID" value="NZ_JAFBFH010000011.1"/>
</dbReference>
<feature type="domain" description="IclR-ED" evidence="5">
    <location>
        <begin position="68"/>
        <end position="251"/>
    </location>
</feature>
<evidence type="ECO:0000256" key="1">
    <source>
        <dbReference type="ARBA" id="ARBA00023015"/>
    </source>
</evidence>